<gene>
    <name evidence="5" type="ORF">vBLivaVAfA18_137</name>
</gene>
<dbReference type="Proteomes" id="UP000609966">
    <property type="component" value="Segment"/>
</dbReference>
<dbReference type="CDD" id="cd10437">
    <property type="entry name" value="GIY-YIG_HE_I-TevI_like"/>
    <property type="match status" value="1"/>
</dbReference>
<dbReference type="EMBL" id="MN939540">
    <property type="protein sequence ID" value="QIG61061.1"/>
    <property type="molecule type" value="Genomic_DNA"/>
</dbReference>
<dbReference type="InterPro" id="IPR000305">
    <property type="entry name" value="GIY-YIG_endonuc"/>
</dbReference>
<evidence type="ECO:0000313" key="6">
    <source>
        <dbReference type="Proteomes" id="UP000609966"/>
    </source>
</evidence>
<dbReference type="SMART" id="SM00465">
    <property type="entry name" value="GIYc"/>
    <property type="match status" value="1"/>
</dbReference>
<dbReference type="Gene3D" id="3.40.1440.10">
    <property type="entry name" value="GIY-YIG endonuclease"/>
    <property type="match status" value="1"/>
</dbReference>
<dbReference type="InterPro" id="IPR006350">
    <property type="entry name" value="Intron_endoG1"/>
</dbReference>
<evidence type="ECO:0000256" key="3">
    <source>
        <dbReference type="ARBA" id="ARBA00022842"/>
    </source>
</evidence>
<dbReference type="SUPFAM" id="SSF82771">
    <property type="entry name" value="GIY-YIG endonuclease"/>
    <property type="match status" value="1"/>
</dbReference>
<dbReference type="InterPro" id="IPR035901">
    <property type="entry name" value="GIY-YIG_endonuc_sf"/>
</dbReference>
<proteinExistence type="predicted"/>
<dbReference type="InterPro" id="IPR003611">
    <property type="entry name" value="NUMOD3"/>
</dbReference>
<organism evidence="5 6">
    <name type="scientific">Listeria phage vB_Liva_VAfA18</name>
    <dbReference type="NCBI Taxonomy" id="2712945"/>
    <lineage>
        <taxon>Viruses</taxon>
        <taxon>Duplodnaviria</taxon>
        <taxon>Heunggongvirae</taxon>
        <taxon>Uroviricota</taxon>
        <taxon>Caudoviricetes</taxon>
        <taxon>Herelleviridae</taxon>
        <taxon>Jasinskavirinae</taxon>
        <taxon>Pecentumvirus</taxon>
        <taxon>Pecentumvirus list36</taxon>
    </lineage>
</organism>
<evidence type="ECO:0000256" key="1">
    <source>
        <dbReference type="ARBA" id="ARBA00001946"/>
    </source>
</evidence>
<evidence type="ECO:0000256" key="2">
    <source>
        <dbReference type="ARBA" id="ARBA00010045"/>
    </source>
</evidence>
<comment type="similarity">
    <text evidence="2">To endonucleases of group I introns of fungi and phage.</text>
</comment>
<keyword evidence="5" id="KW-0540">Nuclease</keyword>
<accession>A0A858EC43</accession>
<dbReference type="GO" id="GO:0003677">
    <property type="term" value="F:DNA binding"/>
    <property type="evidence" value="ECO:0007669"/>
    <property type="project" value="InterPro"/>
</dbReference>
<name>A0A858EC43_9CAUD</name>
<dbReference type="Pfam" id="PF07460">
    <property type="entry name" value="NUMOD3"/>
    <property type="match status" value="2"/>
</dbReference>
<comment type="cofactor">
    <cofactor evidence="1">
        <name>Mg(2+)</name>
        <dbReference type="ChEBI" id="CHEBI:18420"/>
    </cofactor>
</comment>
<evidence type="ECO:0000259" key="4">
    <source>
        <dbReference type="PROSITE" id="PS50164"/>
    </source>
</evidence>
<keyword evidence="5" id="KW-0378">Hydrolase</keyword>
<dbReference type="PROSITE" id="PS50164">
    <property type="entry name" value="GIY_YIG"/>
    <property type="match status" value="1"/>
</dbReference>
<sequence>MVPLGDPLCYIISIDKRRLTMQGIYKITNLVTNQVYIGQSILLKNRLINHRSRLKRGRHENSKLQRSYDKYGVENFSFDIIEQEEHMTREELNEKEIYYICLYQSNSEKGFNLTDGGQHNIVHVWTLDERKERSEKMKGSKNHFHGKTHTEETRCKLSKLAKSRTGKANPFYGKTHSDNWAEQRKAIYAEKKLNGWVDPKKGKISKSADEINRMKDNMPSKVSITVDNTEYRSISECSQILGIPRSTLRKRLDSPNFINYTRN</sequence>
<reference evidence="5" key="1">
    <citation type="submission" date="2020-01" db="EMBL/GenBank/DDBJ databases">
        <title>Comparative genomic and phylogenetic analyses of the P100virus genus of Listeria bacteriophages and report of two new members.</title>
        <authorList>
            <person name="Blanco Fernandez M.D."/>
            <person name="Barrios M.E."/>
            <person name="Mbayed V.A."/>
            <person name="Klumpp J."/>
        </authorList>
    </citation>
    <scope>NUCLEOTIDE SEQUENCE</scope>
</reference>
<feature type="domain" description="GIY-YIG" evidence="4">
    <location>
        <begin position="20"/>
        <end position="113"/>
    </location>
</feature>
<keyword evidence="3" id="KW-0460">Magnesium</keyword>
<dbReference type="NCBIfam" id="TIGR01453">
    <property type="entry name" value="grpIintron_endo"/>
    <property type="match status" value="1"/>
</dbReference>
<protein>
    <submittedName>
        <fullName evidence="5">Putative endonuclease</fullName>
    </submittedName>
</protein>
<keyword evidence="5" id="KW-0255">Endonuclease</keyword>
<dbReference type="SUPFAM" id="SSF64496">
    <property type="entry name" value="DNA-binding domain of intron-encoded endonucleases"/>
    <property type="match status" value="2"/>
</dbReference>
<dbReference type="GO" id="GO:0004519">
    <property type="term" value="F:endonuclease activity"/>
    <property type="evidence" value="ECO:0007669"/>
    <property type="project" value="UniProtKB-KW"/>
</dbReference>
<dbReference type="Pfam" id="PF01541">
    <property type="entry name" value="GIY-YIG"/>
    <property type="match status" value="1"/>
</dbReference>
<evidence type="ECO:0000313" key="5">
    <source>
        <dbReference type="EMBL" id="QIG61061.1"/>
    </source>
</evidence>